<name>A0ABU2N9Q8_9PSEU</name>
<organism evidence="1 2">
    <name type="scientific">Pseudonocardia charpentierae</name>
    <dbReference type="NCBI Taxonomy" id="3075545"/>
    <lineage>
        <taxon>Bacteria</taxon>
        <taxon>Bacillati</taxon>
        <taxon>Actinomycetota</taxon>
        <taxon>Actinomycetes</taxon>
        <taxon>Pseudonocardiales</taxon>
        <taxon>Pseudonocardiaceae</taxon>
        <taxon>Pseudonocardia</taxon>
    </lineage>
</organism>
<evidence type="ECO:0000313" key="1">
    <source>
        <dbReference type="EMBL" id="MDT0350688.1"/>
    </source>
</evidence>
<protein>
    <submittedName>
        <fullName evidence="1">Uncharacterized protein</fullName>
    </submittedName>
</protein>
<dbReference type="Proteomes" id="UP001183202">
    <property type="component" value="Unassembled WGS sequence"/>
</dbReference>
<proteinExistence type="predicted"/>
<evidence type="ECO:0000313" key="2">
    <source>
        <dbReference type="Proteomes" id="UP001183202"/>
    </source>
</evidence>
<comment type="caution">
    <text evidence="1">The sequence shown here is derived from an EMBL/GenBank/DDBJ whole genome shotgun (WGS) entry which is preliminary data.</text>
</comment>
<dbReference type="EMBL" id="JAVREJ010000008">
    <property type="protein sequence ID" value="MDT0350688.1"/>
    <property type="molecule type" value="Genomic_DNA"/>
</dbReference>
<dbReference type="RefSeq" id="WP_311556712.1">
    <property type="nucleotide sequence ID" value="NZ_JAVREJ010000008.1"/>
</dbReference>
<keyword evidence="2" id="KW-1185">Reference proteome</keyword>
<accession>A0ABU2N9Q8</accession>
<sequence length="76" mass="8218">MDVSAELPRLAAWLRDEHPSATPAEIDVLLAGVAPERLHRLERVLDDLARTCLPPAPADLAALTELDDLLERGAQG</sequence>
<gene>
    <name evidence="1" type="ORF">RM445_14235</name>
</gene>
<reference evidence="2" key="1">
    <citation type="submission" date="2023-07" db="EMBL/GenBank/DDBJ databases">
        <title>30 novel species of actinomycetes from the DSMZ collection.</title>
        <authorList>
            <person name="Nouioui I."/>
        </authorList>
    </citation>
    <scope>NUCLEOTIDE SEQUENCE [LARGE SCALE GENOMIC DNA]</scope>
    <source>
        <strain evidence="2">DSM 45834</strain>
    </source>
</reference>